<dbReference type="AlphaFoldDB" id="A0A1C0AB36"/>
<evidence type="ECO:0000313" key="2">
    <source>
        <dbReference type="Proteomes" id="UP000093514"/>
    </source>
</evidence>
<organism evidence="1 2">
    <name type="scientific">Orenia metallireducens</name>
    <dbReference type="NCBI Taxonomy" id="1413210"/>
    <lineage>
        <taxon>Bacteria</taxon>
        <taxon>Bacillati</taxon>
        <taxon>Bacillota</taxon>
        <taxon>Clostridia</taxon>
        <taxon>Halanaerobiales</taxon>
        <taxon>Halobacteroidaceae</taxon>
        <taxon>Orenia</taxon>
    </lineage>
</organism>
<gene>
    <name evidence="1" type="ORF">U472_03235</name>
</gene>
<sequence>MRVSRQAQKLIKQASERLKGNKNTNDSKVFNDLLNDLTEAIIKPTIRLLDKDISDKELKVFREDREALKVKLVNKYIEKARQEGEQETEELLLNSDDWINDYINFMIETKLEEKKLLLQDREKVNN</sequence>
<proteinExistence type="predicted"/>
<dbReference type="EMBL" id="LWDV01000007">
    <property type="protein sequence ID" value="OCL27581.1"/>
    <property type="molecule type" value="Genomic_DNA"/>
</dbReference>
<protein>
    <submittedName>
        <fullName evidence="1">Uncharacterized protein</fullName>
    </submittedName>
</protein>
<evidence type="ECO:0000313" key="1">
    <source>
        <dbReference type="EMBL" id="OCL27581.1"/>
    </source>
</evidence>
<reference evidence="2" key="1">
    <citation type="submission" date="2016-07" db="EMBL/GenBank/DDBJ databases">
        <authorList>
            <person name="Florea S."/>
            <person name="Webb J.S."/>
            <person name="Jaromczyk J."/>
            <person name="Schardl C.L."/>
        </authorList>
    </citation>
    <scope>NUCLEOTIDE SEQUENCE [LARGE SCALE GENOMIC DNA]</scope>
    <source>
        <strain evidence="2">Z6</strain>
    </source>
</reference>
<keyword evidence="2" id="KW-1185">Reference proteome</keyword>
<dbReference type="Proteomes" id="UP000093514">
    <property type="component" value="Unassembled WGS sequence"/>
</dbReference>
<comment type="caution">
    <text evidence="1">The sequence shown here is derived from an EMBL/GenBank/DDBJ whole genome shotgun (WGS) entry which is preliminary data.</text>
</comment>
<name>A0A1C0AB36_9FIRM</name>
<reference evidence="1 2" key="2">
    <citation type="submission" date="2016-08" db="EMBL/GenBank/DDBJ databases">
        <title>Orenia metallireducens sp. nov. strain Z6, a Novel Metal-reducing Firmicute from the Deep Subsurface.</title>
        <authorList>
            <person name="Maxim B.I."/>
            <person name="Kenneth K."/>
            <person name="Flynn T.M."/>
            <person name="Oloughlin E.J."/>
            <person name="Locke R.A."/>
            <person name="Weber J.R."/>
            <person name="Egan S.M."/>
            <person name="Mackie R.I."/>
            <person name="Cann I.K."/>
        </authorList>
    </citation>
    <scope>NUCLEOTIDE SEQUENCE [LARGE SCALE GENOMIC DNA]</scope>
    <source>
        <strain evidence="1 2">Z6</strain>
    </source>
</reference>
<accession>A0A1C0AB36</accession>
<dbReference type="RefSeq" id="WP_068715466.1">
    <property type="nucleotide sequence ID" value="NZ_LWDV01000007.1"/>
</dbReference>